<sequence>MLERAGTVVRMPALSNFTTTILDETSLKIVA</sequence>
<organism evidence="1 2">
    <name type="scientific">Oceanobacillus picturae</name>
    <dbReference type="NCBI Taxonomy" id="171693"/>
    <lineage>
        <taxon>Bacteria</taxon>
        <taxon>Bacillati</taxon>
        <taxon>Bacillota</taxon>
        <taxon>Bacilli</taxon>
        <taxon>Bacillales</taxon>
        <taxon>Bacillaceae</taxon>
        <taxon>Oceanobacillus</taxon>
    </lineage>
</organism>
<comment type="caution">
    <text evidence="1">The sequence shown here is derived from an EMBL/GenBank/DDBJ whole genome shotgun (WGS) entry which is preliminary data.</text>
</comment>
<protein>
    <submittedName>
        <fullName evidence="1">Uncharacterized protein</fullName>
    </submittedName>
</protein>
<reference evidence="1" key="2">
    <citation type="submission" date="2014-03" db="EMBL/GenBank/DDBJ databases">
        <authorList>
            <person name="Urmite Genomes"/>
        </authorList>
    </citation>
    <scope>NUCLEOTIDE SEQUENCE</scope>
    <source>
        <strain evidence="1">S1</strain>
    </source>
</reference>
<dbReference type="AlphaFoldDB" id="W9A8M1"/>
<evidence type="ECO:0000313" key="2">
    <source>
        <dbReference type="Proteomes" id="UP000028863"/>
    </source>
</evidence>
<keyword evidence="2" id="KW-1185">Reference proteome</keyword>
<gene>
    <name evidence="1" type="ORF">BN988_00541</name>
</gene>
<dbReference type="EMBL" id="CCAX010000001">
    <property type="protein sequence ID" value="CDO02084.1"/>
    <property type="molecule type" value="Genomic_DNA"/>
</dbReference>
<name>W9A8M1_9BACI</name>
<accession>W9A8M1</accession>
<proteinExistence type="predicted"/>
<evidence type="ECO:0000313" key="1">
    <source>
        <dbReference type="EMBL" id="CDO02084.1"/>
    </source>
</evidence>
<reference evidence="1" key="1">
    <citation type="submission" date="2014-03" db="EMBL/GenBank/DDBJ databases">
        <title>Draft genome sequencing of Oceanobacillus picturae strain S1 isolated from human gut.</title>
        <authorList>
            <person name="Croce O."/>
            <person name="Lagier J.C."/>
            <person name="Raoult D."/>
        </authorList>
    </citation>
    <scope>NUCLEOTIDE SEQUENCE [LARGE SCALE GENOMIC DNA]</scope>
    <source>
        <strain evidence="1">S1</strain>
    </source>
</reference>
<dbReference type="Proteomes" id="UP000028863">
    <property type="component" value="Unassembled WGS sequence"/>
</dbReference>